<proteinExistence type="predicted"/>
<feature type="region of interest" description="Disordered" evidence="1">
    <location>
        <begin position="1"/>
        <end position="21"/>
    </location>
</feature>
<evidence type="ECO:0000313" key="3">
    <source>
        <dbReference type="Proteomes" id="UP000789831"/>
    </source>
</evidence>
<keyword evidence="3" id="KW-1185">Reference proteome</keyword>
<protein>
    <submittedName>
        <fullName evidence="2">3493_t:CDS:1</fullName>
    </submittedName>
</protein>
<dbReference type="EMBL" id="CAJVPL010001065">
    <property type="protein sequence ID" value="CAG8550428.1"/>
    <property type="molecule type" value="Genomic_DNA"/>
</dbReference>
<evidence type="ECO:0000256" key="1">
    <source>
        <dbReference type="SAM" id="MobiDB-lite"/>
    </source>
</evidence>
<accession>A0A9N9B434</accession>
<organism evidence="2 3">
    <name type="scientific">Ambispora gerdemannii</name>
    <dbReference type="NCBI Taxonomy" id="144530"/>
    <lineage>
        <taxon>Eukaryota</taxon>
        <taxon>Fungi</taxon>
        <taxon>Fungi incertae sedis</taxon>
        <taxon>Mucoromycota</taxon>
        <taxon>Glomeromycotina</taxon>
        <taxon>Glomeromycetes</taxon>
        <taxon>Archaeosporales</taxon>
        <taxon>Ambisporaceae</taxon>
        <taxon>Ambispora</taxon>
    </lineage>
</organism>
<evidence type="ECO:0000313" key="2">
    <source>
        <dbReference type="EMBL" id="CAG8550428.1"/>
    </source>
</evidence>
<gene>
    <name evidence="2" type="ORF">AGERDE_LOCUS6638</name>
</gene>
<sequence>MLISSDSSKSEYASSLSGSEDDFGDVLFFLFDDEDDAEILNSTLEAFISTSVSLILLEIGPGLGTRGWVGYLDCGRSYSVDVAKKK</sequence>
<dbReference type="Proteomes" id="UP000789831">
    <property type="component" value="Unassembled WGS sequence"/>
</dbReference>
<dbReference type="AlphaFoldDB" id="A0A9N9B434"/>
<name>A0A9N9B434_9GLOM</name>
<reference evidence="2" key="1">
    <citation type="submission" date="2021-06" db="EMBL/GenBank/DDBJ databases">
        <authorList>
            <person name="Kallberg Y."/>
            <person name="Tangrot J."/>
            <person name="Rosling A."/>
        </authorList>
    </citation>
    <scope>NUCLEOTIDE SEQUENCE</scope>
    <source>
        <strain evidence="2">MT106</strain>
    </source>
</reference>
<feature type="compositionally biased region" description="Low complexity" evidence="1">
    <location>
        <begin position="1"/>
        <end position="18"/>
    </location>
</feature>
<comment type="caution">
    <text evidence="2">The sequence shown here is derived from an EMBL/GenBank/DDBJ whole genome shotgun (WGS) entry which is preliminary data.</text>
</comment>